<evidence type="ECO:0000256" key="2">
    <source>
        <dbReference type="SAM" id="MobiDB-lite"/>
    </source>
</evidence>
<dbReference type="SUPFAM" id="SSF48350">
    <property type="entry name" value="GTPase activation domain, GAP"/>
    <property type="match status" value="1"/>
</dbReference>
<reference evidence="5" key="1">
    <citation type="submission" date="2025-08" db="UniProtKB">
        <authorList>
            <consortium name="Ensembl"/>
        </authorList>
    </citation>
    <scope>IDENTIFICATION</scope>
</reference>
<dbReference type="InterPro" id="IPR057323">
    <property type="entry name" value="RHG40/28/18_ubiquitin"/>
</dbReference>
<dbReference type="Pfam" id="PF25442">
    <property type="entry name" value="Ubiquitin_RHG40_C"/>
    <property type="match status" value="1"/>
</dbReference>
<evidence type="ECO:0000313" key="6">
    <source>
        <dbReference type="Proteomes" id="UP000261540"/>
    </source>
</evidence>
<name>A0A3B3RDI6_9TELE</name>
<evidence type="ECO:0000313" key="5">
    <source>
        <dbReference type="Ensembl" id="ENSPKIP00000016429.1"/>
    </source>
</evidence>
<dbReference type="PANTHER" id="PTHR14963">
    <property type="entry name" value="RHO GTPASE ACTIVATING PROTEIN 18,19-RELATED"/>
    <property type="match status" value="1"/>
</dbReference>
<feature type="signal peptide" evidence="3">
    <location>
        <begin position="1"/>
        <end position="20"/>
    </location>
</feature>
<feature type="domain" description="Rho-GAP" evidence="4">
    <location>
        <begin position="1"/>
        <end position="158"/>
    </location>
</feature>
<dbReference type="GO" id="GO:0051497">
    <property type="term" value="P:negative regulation of stress fiber assembly"/>
    <property type="evidence" value="ECO:0007669"/>
    <property type="project" value="TreeGrafter"/>
</dbReference>
<feature type="region of interest" description="Disordered" evidence="2">
    <location>
        <begin position="175"/>
        <end position="210"/>
    </location>
</feature>
<dbReference type="InterPro" id="IPR008936">
    <property type="entry name" value="Rho_GTPase_activation_prot"/>
</dbReference>
<dbReference type="AlphaFoldDB" id="A0A3B3RDI6"/>
<dbReference type="GO" id="GO:0005737">
    <property type="term" value="C:cytoplasm"/>
    <property type="evidence" value="ECO:0007669"/>
    <property type="project" value="TreeGrafter"/>
</dbReference>
<dbReference type="Gene3D" id="1.10.555.10">
    <property type="entry name" value="Rho GTPase activation protein"/>
    <property type="match status" value="1"/>
</dbReference>
<dbReference type="Pfam" id="PF00620">
    <property type="entry name" value="RhoGAP"/>
    <property type="match status" value="2"/>
</dbReference>
<protein>
    <submittedName>
        <fullName evidence="5">Rho GTPase activating protein 28</fullName>
    </submittedName>
</protein>
<reference evidence="5" key="2">
    <citation type="submission" date="2025-09" db="UniProtKB">
        <authorList>
            <consortium name="Ensembl"/>
        </authorList>
    </citation>
    <scope>IDENTIFICATION</scope>
</reference>
<evidence type="ECO:0000259" key="4">
    <source>
        <dbReference type="PROSITE" id="PS50238"/>
    </source>
</evidence>
<dbReference type="Proteomes" id="UP000261540">
    <property type="component" value="Unplaced"/>
</dbReference>
<dbReference type="GO" id="GO:0005096">
    <property type="term" value="F:GTPase activator activity"/>
    <property type="evidence" value="ECO:0007669"/>
    <property type="project" value="UniProtKB-KW"/>
</dbReference>
<dbReference type="GeneTree" id="ENSGT00940000158929"/>
<dbReference type="PROSITE" id="PS50238">
    <property type="entry name" value="RHOGAP"/>
    <property type="match status" value="1"/>
</dbReference>
<dbReference type="Ensembl" id="ENSPKIT00000040920.1">
    <property type="protein sequence ID" value="ENSPKIP00000016429.1"/>
    <property type="gene ID" value="ENSPKIG00000002752.1"/>
</dbReference>
<dbReference type="InterPro" id="IPR000198">
    <property type="entry name" value="RhoGAP_dom"/>
</dbReference>
<feature type="compositionally biased region" description="Basic and acidic residues" evidence="2">
    <location>
        <begin position="194"/>
        <end position="208"/>
    </location>
</feature>
<keyword evidence="6" id="KW-1185">Reference proteome</keyword>
<sequence>MQRIWLLWRFLSIVYRHGDSLFPFDCWQHLRQQLEASFYEDRFDWEQVRQNDAAGLLKTFIRELPSPLLTQRYLPTFTSVLSESWSILFLFPKALLEFLRKVVAHEERNRMSLCNVSMIVAPNLFISRGKTGRPEEIQAAAKEAYLVRLLITHQDLLWRVPCFLIGHIRQMNEASMNRKTMSSEKCKKKLLRRRQPERNKGDRSESRPKTLKNYSGLCAQLTDFRDGVIRVHAPQHAKVSMAIRLDSETKARDVVARFHSETSRGSRSASRRHRAHLFEVGGNIGERCLDPETYLLDLHHVNPNCEWILKPRTA</sequence>
<feature type="chain" id="PRO_5017250256" evidence="3">
    <location>
        <begin position="21"/>
        <end position="314"/>
    </location>
</feature>
<dbReference type="SMART" id="SM00324">
    <property type="entry name" value="RhoGAP"/>
    <property type="match status" value="1"/>
</dbReference>
<evidence type="ECO:0000256" key="3">
    <source>
        <dbReference type="SAM" id="SignalP"/>
    </source>
</evidence>
<dbReference type="GO" id="GO:0030833">
    <property type="term" value="P:regulation of actin filament polymerization"/>
    <property type="evidence" value="ECO:0007669"/>
    <property type="project" value="TreeGrafter"/>
</dbReference>
<keyword evidence="3" id="KW-0732">Signal</keyword>
<dbReference type="STRING" id="1676925.ENSPKIP00000016429"/>
<dbReference type="PANTHER" id="PTHR14963:SF5">
    <property type="entry name" value="RHO GTPASE-ACTIVATING PROTEIN 28"/>
    <property type="match status" value="1"/>
</dbReference>
<organism evidence="5 6">
    <name type="scientific">Paramormyrops kingsleyae</name>
    <dbReference type="NCBI Taxonomy" id="1676925"/>
    <lineage>
        <taxon>Eukaryota</taxon>
        <taxon>Metazoa</taxon>
        <taxon>Chordata</taxon>
        <taxon>Craniata</taxon>
        <taxon>Vertebrata</taxon>
        <taxon>Euteleostomi</taxon>
        <taxon>Actinopterygii</taxon>
        <taxon>Neopterygii</taxon>
        <taxon>Teleostei</taxon>
        <taxon>Osteoglossocephala</taxon>
        <taxon>Osteoglossomorpha</taxon>
        <taxon>Osteoglossiformes</taxon>
        <taxon>Mormyridae</taxon>
        <taxon>Paramormyrops</taxon>
    </lineage>
</organism>
<evidence type="ECO:0000256" key="1">
    <source>
        <dbReference type="ARBA" id="ARBA00022468"/>
    </source>
</evidence>
<keyword evidence="1" id="KW-0343">GTPase activation</keyword>
<dbReference type="GO" id="GO:0007165">
    <property type="term" value="P:signal transduction"/>
    <property type="evidence" value="ECO:0007669"/>
    <property type="project" value="InterPro"/>
</dbReference>
<accession>A0A3B3RDI6</accession>
<dbReference type="GO" id="GO:0051056">
    <property type="term" value="P:regulation of small GTPase mediated signal transduction"/>
    <property type="evidence" value="ECO:0007669"/>
    <property type="project" value="TreeGrafter"/>
</dbReference>
<proteinExistence type="predicted"/>